<dbReference type="Gene3D" id="1.20.1540.10">
    <property type="entry name" value="Rhomboid-like"/>
    <property type="match status" value="1"/>
</dbReference>
<organism evidence="7 8">
    <name type="scientific">Salipiger aestuarii</name>
    <dbReference type="NCBI Taxonomy" id="568098"/>
    <lineage>
        <taxon>Bacteria</taxon>
        <taxon>Pseudomonadati</taxon>
        <taxon>Pseudomonadota</taxon>
        <taxon>Alphaproteobacteria</taxon>
        <taxon>Rhodobacterales</taxon>
        <taxon>Roseobacteraceae</taxon>
        <taxon>Salipiger</taxon>
    </lineage>
</organism>
<dbReference type="Proteomes" id="UP000249165">
    <property type="component" value="Unassembled WGS sequence"/>
</dbReference>
<dbReference type="InterPro" id="IPR035952">
    <property type="entry name" value="Rhomboid-like_sf"/>
</dbReference>
<accession>A0A327XWH2</accession>
<dbReference type="GO" id="GO:0006508">
    <property type="term" value="P:proteolysis"/>
    <property type="evidence" value="ECO:0007669"/>
    <property type="project" value="UniProtKB-KW"/>
</dbReference>
<keyword evidence="7" id="KW-0645">Protease</keyword>
<feature type="transmembrane region" description="Helical" evidence="5">
    <location>
        <begin position="70"/>
        <end position="89"/>
    </location>
</feature>
<proteinExistence type="predicted"/>
<keyword evidence="2 5" id="KW-0812">Transmembrane</keyword>
<dbReference type="EMBL" id="QLMG01000047">
    <property type="protein sequence ID" value="RAK11685.1"/>
    <property type="molecule type" value="Genomic_DNA"/>
</dbReference>
<dbReference type="Pfam" id="PF01694">
    <property type="entry name" value="Rhomboid"/>
    <property type="match status" value="1"/>
</dbReference>
<evidence type="ECO:0000256" key="4">
    <source>
        <dbReference type="ARBA" id="ARBA00023136"/>
    </source>
</evidence>
<evidence type="ECO:0000313" key="7">
    <source>
        <dbReference type="EMBL" id="RAK11685.1"/>
    </source>
</evidence>
<sequence length="210" mass="22199">MSAARWVWVGPAVVFVLIEALLSGADTGLWGSPLWRPLAYQYGGFWAGLLHGWQANYPAQPLAMFATYPFLHAGWQHLLGNLVVFGWLGEQIGRSFGAARLAALLAISALGGGACFGLLTTSPRPMVGASGAIMGLVAAWIAGEAHEMARNGQPRARILRMCALRSAAVLALNLAGTWIEAGGLAWETHLGGFVAAALALVTTLRPLRQK</sequence>
<feature type="transmembrane region" description="Helical" evidence="5">
    <location>
        <begin position="101"/>
        <end position="119"/>
    </location>
</feature>
<keyword evidence="3 5" id="KW-1133">Transmembrane helix</keyword>
<keyword evidence="4 5" id="KW-0472">Membrane</keyword>
<feature type="domain" description="Peptidase S54 rhomboid" evidence="6">
    <location>
        <begin position="65"/>
        <end position="204"/>
    </location>
</feature>
<name>A0A327XWH2_9RHOB</name>
<feature type="transmembrane region" description="Helical" evidence="5">
    <location>
        <begin position="185"/>
        <end position="204"/>
    </location>
</feature>
<reference evidence="7 8" key="1">
    <citation type="submission" date="2018-06" db="EMBL/GenBank/DDBJ databases">
        <title>Genomic Encyclopedia of Archaeal and Bacterial Type Strains, Phase II (KMG-II): from individual species to whole genera.</title>
        <authorList>
            <person name="Goeker M."/>
        </authorList>
    </citation>
    <scope>NUCLEOTIDE SEQUENCE [LARGE SCALE GENOMIC DNA]</scope>
    <source>
        <strain evidence="7 8">DSM 22011</strain>
    </source>
</reference>
<evidence type="ECO:0000256" key="2">
    <source>
        <dbReference type="ARBA" id="ARBA00022692"/>
    </source>
</evidence>
<dbReference type="InterPro" id="IPR022764">
    <property type="entry name" value="Peptidase_S54_rhomboid_dom"/>
</dbReference>
<evidence type="ECO:0000256" key="3">
    <source>
        <dbReference type="ARBA" id="ARBA00022989"/>
    </source>
</evidence>
<gene>
    <name evidence="7" type="ORF">ATI53_104721</name>
</gene>
<dbReference type="PANTHER" id="PTHR43066:SF11">
    <property type="entry name" value="PEPTIDASE S54 RHOMBOID DOMAIN-CONTAINING PROTEIN"/>
    <property type="match status" value="1"/>
</dbReference>
<evidence type="ECO:0000256" key="1">
    <source>
        <dbReference type="ARBA" id="ARBA00004141"/>
    </source>
</evidence>
<comment type="caution">
    <text evidence="7">The sequence shown here is derived from an EMBL/GenBank/DDBJ whole genome shotgun (WGS) entry which is preliminary data.</text>
</comment>
<keyword evidence="8" id="KW-1185">Reference proteome</keyword>
<dbReference type="GO" id="GO:0016020">
    <property type="term" value="C:membrane"/>
    <property type="evidence" value="ECO:0007669"/>
    <property type="project" value="UniProtKB-SubCell"/>
</dbReference>
<dbReference type="GO" id="GO:0004252">
    <property type="term" value="F:serine-type endopeptidase activity"/>
    <property type="evidence" value="ECO:0007669"/>
    <property type="project" value="InterPro"/>
</dbReference>
<dbReference type="AlphaFoldDB" id="A0A327XWH2"/>
<dbReference type="PANTHER" id="PTHR43066">
    <property type="entry name" value="RHOMBOID-RELATED PROTEIN"/>
    <property type="match status" value="1"/>
</dbReference>
<dbReference type="SUPFAM" id="SSF144091">
    <property type="entry name" value="Rhomboid-like"/>
    <property type="match status" value="1"/>
</dbReference>
<comment type="subcellular location">
    <subcellularLocation>
        <location evidence="1">Membrane</location>
        <topology evidence="1">Multi-pass membrane protein</topology>
    </subcellularLocation>
</comment>
<evidence type="ECO:0000313" key="8">
    <source>
        <dbReference type="Proteomes" id="UP000249165"/>
    </source>
</evidence>
<protein>
    <submittedName>
        <fullName evidence="7">Membrane associated rhomboid family serine protease</fullName>
    </submittedName>
</protein>
<evidence type="ECO:0000256" key="5">
    <source>
        <dbReference type="SAM" id="Phobius"/>
    </source>
</evidence>
<feature type="transmembrane region" description="Helical" evidence="5">
    <location>
        <begin position="125"/>
        <end position="142"/>
    </location>
</feature>
<evidence type="ECO:0000259" key="6">
    <source>
        <dbReference type="Pfam" id="PF01694"/>
    </source>
</evidence>
<feature type="transmembrane region" description="Helical" evidence="5">
    <location>
        <begin position="162"/>
        <end position="179"/>
    </location>
</feature>
<keyword evidence="7" id="KW-0378">Hydrolase</keyword>